<feature type="compositionally biased region" description="Basic and acidic residues" evidence="1">
    <location>
        <begin position="306"/>
        <end position="332"/>
    </location>
</feature>
<evidence type="ECO:0000256" key="1">
    <source>
        <dbReference type="SAM" id="MobiDB-lite"/>
    </source>
</evidence>
<dbReference type="InterPro" id="IPR042095">
    <property type="entry name" value="SUMF_sf"/>
</dbReference>
<accession>A0A2S7SU63</accession>
<feature type="compositionally biased region" description="Basic and acidic residues" evidence="1">
    <location>
        <begin position="119"/>
        <end position="129"/>
    </location>
</feature>
<name>A0A2S7SU63_9BACT</name>
<organism evidence="4 5">
    <name type="scientific">Flavipsychrobacter stenotrophus</name>
    <dbReference type="NCBI Taxonomy" id="2077091"/>
    <lineage>
        <taxon>Bacteria</taxon>
        <taxon>Pseudomonadati</taxon>
        <taxon>Bacteroidota</taxon>
        <taxon>Chitinophagia</taxon>
        <taxon>Chitinophagales</taxon>
        <taxon>Chitinophagaceae</taxon>
        <taxon>Flavipsychrobacter</taxon>
    </lineage>
</organism>
<dbReference type="SUPFAM" id="SSF56436">
    <property type="entry name" value="C-type lectin-like"/>
    <property type="match status" value="1"/>
</dbReference>
<gene>
    <name evidence="4" type="ORF">CJD36_015855</name>
</gene>
<comment type="caution">
    <text evidence="4">The sequence shown here is derived from an EMBL/GenBank/DDBJ whole genome shotgun (WGS) entry which is preliminary data.</text>
</comment>
<dbReference type="Gene3D" id="3.90.1580.10">
    <property type="entry name" value="paralog of FGE (formylglycine-generating enzyme)"/>
    <property type="match status" value="3"/>
</dbReference>
<feature type="signal peptide" evidence="2">
    <location>
        <begin position="1"/>
        <end position="25"/>
    </location>
</feature>
<dbReference type="InterPro" id="IPR005532">
    <property type="entry name" value="SUMF_dom"/>
</dbReference>
<keyword evidence="2" id="KW-0732">Signal</keyword>
<dbReference type="PANTHER" id="PTHR23150">
    <property type="entry name" value="SULFATASE MODIFYING FACTOR 1, 2"/>
    <property type="match status" value="1"/>
</dbReference>
<dbReference type="GO" id="GO:0120147">
    <property type="term" value="F:formylglycine-generating oxidase activity"/>
    <property type="evidence" value="ECO:0007669"/>
    <property type="project" value="TreeGrafter"/>
</dbReference>
<dbReference type="Pfam" id="PF03781">
    <property type="entry name" value="FGE-sulfatase"/>
    <property type="match status" value="2"/>
</dbReference>
<dbReference type="Proteomes" id="UP000239872">
    <property type="component" value="Unassembled WGS sequence"/>
</dbReference>
<evidence type="ECO:0000313" key="5">
    <source>
        <dbReference type="Proteomes" id="UP000239872"/>
    </source>
</evidence>
<feature type="domain" description="Sulfatase-modifying factor enzyme-like" evidence="3">
    <location>
        <begin position="47"/>
        <end position="346"/>
    </location>
</feature>
<dbReference type="EMBL" id="PPSL01000004">
    <property type="protein sequence ID" value="PQJ10167.1"/>
    <property type="molecule type" value="Genomic_DNA"/>
</dbReference>
<feature type="domain" description="Sulfatase-modifying factor enzyme-like" evidence="3">
    <location>
        <begin position="402"/>
        <end position="504"/>
    </location>
</feature>
<evidence type="ECO:0000256" key="2">
    <source>
        <dbReference type="SAM" id="SignalP"/>
    </source>
</evidence>
<feature type="region of interest" description="Disordered" evidence="1">
    <location>
        <begin position="119"/>
        <end position="147"/>
    </location>
</feature>
<dbReference type="InterPro" id="IPR051043">
    <property type="entry name" value="Sulfatase_Mod_Factor_Kinase"/>
</dbReference>
<protein>
    <recommendedName>
        <fullName evidence="3">Sulfatase-modifying factor enzyme-like domain-containing protein</fullName>
    </recommendedName>
</protein>
<feature type="region of interest" description="Disordered" evidence="1">
    <location>
        <begin position="303"/>
        <end position="353"/>
    </location>
</feature>
<feature type="compositionally biased region" description="Polar residues" evidence="1">
    <location>
        <begin position="335"/>
        <end position="353"/>
    </location>
</feature>
<feature type="chain" id="PRO_5015412078" description="Sulfatase-modifying factor enzyme-like domain-containing protein" evidence="2">
    <location>
        <begin position="26"/>
        <end position="524"/>
    </location>
</feature>
<sequence length="524" mass="58246">MNMKSTYFALSLFLTASSLSHYASAQHTESRIRPVVPYEQSKLSAPPGMVYVPGGTTIIKYSQQASDSNSVKKVSLSSYFIDKTEVTNQQYRQFIEWVVDSIAITKYLKDEDKFFKDSKDEPKTAEVKPGDSTSPAPAAPVSNGPQRRINWAHVDHKSLFENDDYKERLKPMLDEKGQVKRDSIFFSFRFLRSSGTNPKLKVGTYATSTVNVYPDEEIWAKDFPNAQTDILVENYFTSEPYEDYPVVGVTWPQANAFTYWRSQNASSFSNVADYMKSYHLSYSLPSEAQWVYAAQQDMKAVAKTAPVEDKKEDAKEEKKGKKKKAAAEEKPATTDAGTTPAVNDDPNSSWTSTAAKTVDNSAALQVDSNALFLDPVIADENNVVGSDRRGLTANFKQDEGELTGDGSAFTVPVMSYTPNEFGIYCMSGNVAEWTKDAYSPSTFAFVSDVNPVLSYDADSTDGEPMRRKVIRGGSFNSPAKDLGPYARAYELQETAHSYIGFRCVMGAPEILSKMTATRKKSKKK</sequence>
<proteinExistence type="predicted"/>
<evidence type="ECO:0000313" key="4">
    <source>
        <dbReference type="EMBL" id="PQJ10167.1"/>
    </source>
</evidence>
<evidence type="ECO:0000259" key="3">
    <source>
        <dbReference type="Pfam" id="PF03781"/>
    </source>
</evidence>
<dbReference type="PANTHER" id="PTHR23150:SF19">
    <property type="entry name" value="FORMYLGLYCINE-GENERATING ENZYME"/>
    <property type="match status" value="1"/>
</dbReference>
<reference evidence="4 5" key="1">
    <citation type="submission" date="2018-01" db="EMBL/GenBank/DDBJ databases">
        <title>A novel member of the phylum Bacteroidetes isolated from glacier ice.</title>
        <authorList>
            <person name="Liu Q."/>
            <person name="Xin Y.-H."/>
        </authorList>
    </citation>
    <scope>NUCLEOTIDE SEQUENCE [LARGE SCALE GENOMIC DNA]</scope>
    <source>
        <strain evidence="4 5">RB1R16</strain>
    </source>
</reference>
<dbReference type="AlphaFoldDB" id="A0A2S7SU63"/>
<keyword evidence="5" id="KW-1185">Reference proteome</keyword>
<dbReference type="InterPro" id="IPR016187">
    <property type="entry name" value="CTDL_fold"/>
</dbReference>